<dbReference type="RefSeq" id="WP_344943834.1">
    <property type="nucleotide sequence ID" value="NZ_BAABDC010000002.1"/>
</dbReference>
<evidence type="ECO:0008006" key="3">
    <source>
        <dbReference type="Google" id="ProtNLM"/>
    </source>
</evidence>
<dbReference type="Gene3D" id="3.30.530.20">
    <property type="match status" value="1"/>
</dbReference>
<gene>
    <name evidence="1" type="ORF">GCM10022399_15080</name>
</gene>
<name>A0ABP7D717_9MICO</name>
<accession>A0ABP7D717</accession>
<sequence length="148" mass="15984">MEQHTSIDVDAPVERVWAVLRDVERWPEWTASVRSVRLLDGGLRVGARARIDQPRIPTTVWTVTALAEGREFTWEASGPGTRTTGRHGIEPVGPGSCRVTLSITQSGWLGAVVGRGYRSLTDRYLAMEAAGLKALVESGAPDASDASD</sequence>
<evidence type="ECO:0000313" key="2">
    <source>
        <dbReference type="Proteomes" id="UP001501468"/>
    </source>
</evidence>
<proteinExistence type="predicted"/>
<dbReference type="InterPro" id="IPR023393">
    <property type="entry name" value="START-like_dom_sf"/>
</dbReference>
<dbReference type="CDD" id="cd08862">
    <property type="entry name" value="SRPBCC_Smu440-like"/>
    <property type="match status" value="1"/>
</dbReference>
<protein>
    <recommendedName>
        <fullName evidence="3">Polyketide cyclase</fullName>
    </recommendedName>
</protein>
<reference evidence="2" key="1">
    <citation type="journal article" date="2019" name="Int. J. Syst. Evol. Microbiol.">
        <title>The Global Catalogue of Microorganisms (GCM) 10K type strain sequencing project: providing services to taxonomists for standard genome sequencing and annotation.</title>
        <authorList>
            <consortium name="The Broad Institute Genomics Platform"/>
            <consortium name="The Broad Institute Genome Sequencing Center for Infectious Disease"/>
            <person name="Wu L."/>
            <person name="Ma J."/>
        </authorList>
    </citation>
    <scope>NUCLEOTIDE SEQUENCE [LARGE SCALE GENOMIC DNA]</scope>
    <source>
        <strain evidence="2">JCM 17125</strain>
    </source>
</reference>
<dbReference type="SUPFAM" id="SSF55961">
    <property type="entry name" value="Bet v1-like"/>
    <property type="match status" value="1"/>
</dbReference>
<dbReference type="Pfam" id="PF10604">
    <property type="entry name" value="Polyketide_cyc2"/>
    <property type="match status" value="1"/>
</dbReference>
<dbReference type="Proteomes" id="UP001501468">
    <property type="component" value="Unassembled WGS sequence"/>
</dbReference>
<organism evidence="1 2">
    <name type="scientific">Terrabacter ginsenosidimutans</name>
    <dbReference type="NCBI Taxonomy" id="490575"/>
    <lineage>
        <taxon>Bacteria</taxon>
        <taxon>Bacillati</taxon>
        <taxon>Actinomycetota</taxon>
        <taxon>Actinomycetes</taxon>
        <taxon>Micrococcales</taxon>
        <taxon>Intrasporangiaceae</taxon>
        <taxon>Terrabacter</taxon>
    </lineage>
</organism>
<comment type="caution">
    <text evidence="1">The sequence shown here is derived from an EMBL/GenBank/DDBJ whole genome shotgun (WGS) entry which is preliminary data.</text>
</comment>
<evidence type="ECO:0000313" key="1">
    <source>
        <dbReference type="EMBL" id="GAA3699618.1"/>
    </source>
</evidence>
<keyword evidence="2" id="KW-1185">Reference proteome</keyword>
<dbReference type="EMBL" id="BAABDC010000002">
    <property type="protein sequence ID" value="GAA3699618.1"/>
    <property type="molecule type" value="Genomic_DNA"/>
</dbReference>
<dbReference type="InterPro" id="IPR019587">
    <property type="entry name" value="Polyketide_cyclase/dehydratase"/>
</dbReference>